<evidence type="ECO:0000313" key="2">
    <source>
        <dbReference type="EMBL" id="VAV98575.1"/>
    </source>
</evidence>
<evidence type="ECO:0000259" key="1">
    <source>
        <dbReference type="PROSITE" id="PS50110"/>
    </source>
</evidence>
<dbReference type="SUPFAM" id="SSF52172">
    <property type="entry name" value="CheY-like"/>
    <property type="match status" value="1"/>
</dbReference>
<sequence length="317" mass="35179">MQYEEAQVCLFDAAHHNLMVTRASLVEIGFTKISLFTDFSEFTTAIAKTSYDLIIAEGHNAGGAIGDLMRKIRSGELGDNPFVVTLITSWARKSEHLQELVNAGIDDILLRPFSTSQLQSRLGALVSNRKEFVVTGDYVGPDRRSDASRKSRYIKTFKPPNTLRAVAKDEPVDDQEVKAEIVAMKENVTKERIRRLAMKIVVSMQLKLDDPVAAEVLDMEEIDGVARELRRKLRGHGVPDAVELARALTEITTDLTAPGEHDQSQYKLVRELALGAYTAFADGESVETEDSEVQNTVNNLRNKLQERVISGFSSAQA</sequence>
<organism evidence="2">
    <name type="scientific">hydrothermal vent metagenome</name>
    <dbReference type="NCBI Taxonomy" id="652676"/>
    <lineage>
        <taxon>unclassified sequences</taxon>
        <taxon>metagenomes</taxon>
        <taxon>ecological metagenomes</taxon>
    </lineage>
</organism>
<dbReference type="PROSITE" id="PS50110">
    <property type="entry name" value="RESPONSE_REGULATORY"/>
    <property type="match status" value="1"/>
</dbReference>
<gene>
    <name evidence="2" type="ORF">MNBD_ALPHA06-568</name>
</gene>
<dbReference type="Gene3D" id="3.40.50.2300">
    <property type="match status" value="1"/>
</dbReference>
<protein>
    <recommendedName>
        <fullName evidence="1">Response regulatory domain-containing protein</fullName>
    </recommendedName>
</protein>
<proteinExistence type="predicted"/>
<reference evidence="2" key="1">
    <citation type="submission" date="2018-06" db="EMBL/GenBank/DDBJ databases">
        <authorList>
            <person name="Zhirakovskaya E."/>
        </authorList>
    </citation>
    <scope>NUCLEOTIDE SEQUENCE</scope>
</reference>
<dbReference type="AlphaFoldDB" id="A0A3B0SUV8"/>
<dbReference type="InterPro" id="IPR001789">
    <property type="entry name" value="Sig_transdc_resp-reg_receiver"/>
</dbReference>
<dbReference type="GO" id="GO:0000160">
    <property type="term" value="P:phosphorelay signal transduction system"/>
    <property type="evidence" value="ECO:0007669"/>
    <property type="project" value="InterPro"/>
</dbReference>
<feature type="domain" description="Response regulatory" evidence="1">
    <location>
        <begin position="7"/>
        <end position="126"/>
    </location>
</feature>
<dbReference type="InterPro" id="IPR011006">
    <property type="entry name" value="CheY-like_superfamily"/>
</dbReference>
<dbReference type="EMBL" id="UOEE01000264">
    <property type="protein sequence ID" value="VAV98575.1"/>
    <property type="molecule type" value="Genomic_DNA"/>
</dbReference>
<accession>A0A3B0SUV8</accession>
<name>A0A3B0SUV8_9ZZZZ</name>